<accession>A0A1R0H6H5</accession>
<keyword evidence="2" id="KW-1185">Reference proteome</keyword>
<name>A0A1R0H6H5_9FUNG</name>
<protein>
    <submittedName>
        <fullName evidence="1">Uncharacterized protein</fullName>
    </submittedName>
</protein>
<reference evidence="1 2" key="1">
    <citation type="journal article" date="2016" name="Mol. Biol. Evol.">
        <title>Genome-Wide Survey of Gut Fungi (Harpellales) Reveals the First Horizontally Transferred Ubiquitin Gene from a Mosquito Host.</title>
        <authorList>
            <person name="Wang Y."/>
            <person name="White M.M."/>
            <person name="Kvist S."/>
            <person name="Moncalvo J.M."/>
        </authorList>
    </citation>
    <scope>NUCLEOTIDE SEQUENCE [LARGE SCALE GENOMIC DNA]</scope>
    <source>
        <strain evidence="1 2">ALG-7-W6</strain>
    </source>
</reference>
<evidence type="ECO:0000313" key="1">
    <source>
        <dbReference type="EMBL" id="OLY84691.1"/>
    </source>
</evidence>
<evidence type="ECO:0000313" key="2">
    <source>
        <dbReference type="Proteomes" id="UP000187455"/>
    </source>
</evidence>
<proteinExistence type="predicted"/>
<dbReference type="AlphaFoldDB" id="A0A1R0H6H5"/>
<sequence>MLVTNVHIPGSGIRKKRTKLELVENFKKFNLNWN</sequence>
<feature type="non-terminal residue" evidence="1">
    <location>
        <position position="34"/>
    </location>
</feature>
<dbReference type="EMBL" id="LSSL01000395">
    <property type="protein sequence ID" value="OLY84691.1"/>
    <property type="molecule type" value="Genomic_DNA"/>
</dbReference>
<comment type="caution">
    <text evidence="1">The sequence shown here is derived from an EMBL/GenBank/DDBJ whole genome shotgun (WGS) entry which is preliminary data.</text>
</comment>
<dbReference type="Proteomes" id="UP000187455">
    <property type="component" value="Unassembled WGS sequence"/>
</dbReference>
<gene>
    <name evidence="1" type="ORF">AYI68_g1135</name>
</gene>
<organism evidence="1 2">
    <name type="scientific">Smittium mucronatum</name>
    <dbReference type="NCBI Taxonomy" id="133383"/>
    <lineage>
        <taxon>Eukaryota</taxon>
        <taxon>Fungi</taxon>
        <taxon>Fungi incertae sedis</taxon>
        <taxon>Zoopagomycota</taxon>
        <taxon>Kickxellomycotina</taxon>
        <taxon>Harpellomycetes</taxon>
        <taxon>Harpellales</taxon>
        <taxon>Legeriomycetaceae</taxon>
        <taxon>Smittium</taxon>
    </lineage>
</organism>